<dbReference type="Proteomes" id="UP000294933">
    <property type="component" value="Unassembled WGS sequence"/>
</dbReference>
<reference evidence="1 2" key="1">
    <citation type="submission" date="2018-06" db="EMBL/GenBank/DDBJ databases">
        <title>A transcriptomic atlas of mushroom development highlights an independent origin of complex multicellularity.</title>
        <authorList>
            <consortium name="DOE Joint Genome Institute"/>
            <person name="Krizsan K."/>
            <person name="Almasi E."/>
            <person name="Merenyi Z."/>
            <person name="Sahu N."/>
            <person name="Viragh M."/>
            <person name="Koszo T."/>
            <person name="Mondo S."/>
            <person name="Kiss B."/>
            <person name="Balint B."/>
            <person name="Kues U."/>
            <person name="Barry K."/>
            <person name="Hegedus J.C."/>
            <person name="Henrissat B."/>
            <person name="Johnson J."/>
            <person name="Lipzen A."/>
            <person name="Ohm R."/>
            <person name="Nagy I."/>
            <person name="Pangilinan J."/>
            <person name="Yan J."/>
            <person name="Xiong Y."/>
            <person name="Grigoriev I.V."/>
            <person name="Hibbett D.S."/>
            <person name="Nagy L.G."/>
        </authorList>
    </citation>
    <scope>NUCLEOTIDE SEQUENCE [LARGE SCALE GENOMIC DNA]</scope>
    <source>
        <strain evidence="1 2">SZMC22713</strain>
    </source>
</reference>
<dbReference type="Gene3D" id="3.80.10.10">
    <property type="entry name" value="Ribonuclease Inhibitor"/>
    <property type="match status" value="1"/>
</dbReference>
<evidence type="ECO:0008006" key="3">
    <source>
        <dbReference type="Google" id="ProtNLM"/>
    </source>
</evidence>
<dbReference type="OrthoDB" id="2269034at2759"/>
<proteinExistence type="predicted"/>
<dbReference type="AlphaFoldDB" id="A0A4Y7PL12"/>
<protein>
    <recommendedName>
        <fullName evidence="3">F-box domain-containing protein</fullName>
    </recommendedName>
</protein>
<keyword evidence="2" id="KW-1185">Reference proteome</keyword>
<organism evidence="1 2">
    <name type="scientific">Rickenella mellea</name>
    <dbReference type="NCBI Taxonomy" id="50990"/>
    <lineage>
        <taxon>Eukaryota</taxon>
        <taxon>Fungi</taxon>
        <taxon>Dikarya</taxon>
        <taxon>Basidiomycota</taxon>
        <taxon>Agaricomycotina</taxon>
        <taxon>Agaricomycetes</taxon>
        <taxon>Hymenochaetales</taxon>
        <taxon>Rickenellaceae</taxon>
        <taxon>Rickenella</taxon>
    </lineage>
</organism>
<dbReference type="EMBL" id="ML170261">
    <property type="protein sequence ID" value="TDL15808.1"/>
    <property type="molecule type" value="Genomic_DNA"/>
</dbReference>
<evidence type="ECO:0000313" key="2">
    <source>
        <dbReference type="Proteomes" id="UP000294933"/>
    </source>
</evidence>
<name>A0A4Y7PL12_9AGAM</name>
<dbReference type="VEuPathDB" id="FungiDB:BD410DRAFT_902380"/>
<accession>A0A4Y7PL12</accession>
<evidence type="ECO:0000313" key="1">
    <source>
        <dbReference type="EMBL" id="TDL15808.1"/>
    </source>
</evidence>
<dbReference type="InterPro" id="IPR032675">
    <property type="entry name" value="LRR_dom_sf"/>
</dbReference>
<dbReference type="SUPFAM" id="SSF52047">
    <property type="entry name" value="RNI-like"/>
    <property type="match status" value="1"/>
</dbReference>
<sequence length="482" mass="54943">MTSTFSPDAAHISCIPTDVLSLIFVASIPDDVMTCEGYVMFPRPSIHQSPLVLGRVCRLWREVSLTTPRLRCKIQLGDKQAKQDGRPRLPYHRDLRRDSVTLREWLRRSGTLPLSIGICYLHFHGTEFGVIKKIIKVAILYIRRWKHFTLHLPPALFAWHVIFPIFEMANPTLESLHLIAHIVLREEWYPSSRHFKPHQISPRMGDSASMILTGHHNVRRLLLNSATITLEQFRLCISHCPLLEKIQIIARNYTVTPATLNETYTLLHLTEVELWSLEVIIGSFLDVISCPALEHILVTQGPDMPDDGHNPPWRHLAQFLKRSRPPLKHLVLNNIPMTLNDFLESFKEVPSLKLLRLYSMNVPYELFSILLLSPEPLLPTLQHLIIADNLTQTNGENLSAFALSRWNCRCMLEYSKGAILKHSPDCQSLQSLNIDLEDVLGTVELGEIIEQGFDLITDGTDARSFHCIRGSTASFEDDVSSD</sequence>
<gene>
    <name evidence="1" type="ORF">BD410DRAFT_902380</name>
</gene>